<evidence type="ECO:0000313" key="2">
    <source>
        <dbReference type="EMBL" id="KIK58874.1"/>
    </source>
</evidence>
<evidence type="ECO:0000313" key="3">
    <source>
        <dbReference type="Proteomes" id="UP000053593"/>
    </source>
</evidence>
<organism evidence="2 3">
    <name type="scientific">Collybiopsis luxurians FD-317 M1</name>
    <dbReference type="NCBI Taxonomy" id="944289"/>
    <lineage>
        <taxon>Eukaryota</taxon>
        <taxon>Fungi</taxon>
        <taxon>Dikarya</taxon>
        <taxon>Basidiomycota</taxon>
        <taxon>Agaricomycotina</taxon>
        <taxon>Agaricomycetes</taxon>
        <taxon>Agaricomycetidae</taxon>
        <taxon>Agaricales</taxon>
        <taxon>Marasmiineae</taxon>
        <taxon>Omphalotaceae</taxon>
        <taxon>Collybiopsis</taxon>
        <taxon>Collybiopsis luxurians</taxon>
    </lineage>
</organism>
<gene>
    <name evidence="2" type="ORF">GYMLUDRAFT_245653</name>
</gene>
<feature type="compositionally biased region" description="Low complexity" evidence="1">
    <location>
        <begin position="61"/>
        <end position="75"/>
    </location>
</feature>
<evidence type="ECO:0000256" key="1">
    <source>
        <dbReference type="SAM" id="MobiDB-lite"/>
    </source>
</evidence>
<dbReference type="AlphaFoldDB" id="A0A0D0C8Q9"/>
<name>A0A0D0C8Q9_9AGAR</name>
<dbReference type="EMBL" id="KN834782">
    <property type="protein sequence ID" value="KIK58874.1"/>
    <property type="molecule type" value="Genomic_DNA"/>
</dbReference>
<sequence length="87" mass="8871">MSAECPRFLTAAECVSQHEAGCTGGDRENNTGGLFFARNLNASLISRPSTPANPGMLSLCPDPAAPANPSSSPDSVGTAHLEKISVA</sequence>
<dbReference type="HOGENOM" id="CLU_2483594_0_0_1"/>
<reference evidence="2 3" key="1">
    <citation type="submission" date="2014-04" db="EMBL/GenBank/DDBJ databases">
        <title>Evolutionary Origins and Diversification of the Mycorrhizal Mutualists.</title>
        <authorList>
            <consortium name="DOE Joint Genome Institute"/>
            <consortium name="Mycorrhizal Genomics Consortium"/>
            <person name="Kohler A."/>
            <person name="Kuo A."/>
            <person name="Nagy L.G."/>
            <person name="Floudas D."/>
            <person name="Copeland A."/>
            <person name="Barry K.W."/>
            <person name="Cichocki N."/>
            <person name="Veneault-Fourrey C."/>
            <person name="LaButti K."/>
            <person name="Lindquist E.A."/>
            <person name="Lipzen A."/>
            <person name="Lundell T."/>
            <person name="Morin E."/>
            <person name="Murat C."/>
            <person name="Riley R."/>
            <person name="Ohm R."/>
            <person name="Sun H."/>
            <person name="Tunlid A."/>
            <person name="Henrissat B."/>
            <person name="Grigoriev I.V."/>
            <person name="Hibbett D.S."/>
            <person name="Martin F."/>
        </authorList>
    </citation>
    <scope>NUCLEOTIDE SEQUENCE [LARGE SCALE GENOMIC DNA]</scope>
    <source>
        <strain evidence="2 3">FD-317 M1</strain>
    </source>
</reference>
<dbReference type="Proteomes" id="UP000053593">
    <property type="component" value="Unassembled WGS sequence"/>
</dbReference>
<feature type="region of interest" description="Disordered" evidence="1">
    <location>
        <begin position="54"/>
        <end position="87"/>
    </location>
</feature>
<keyword evidence="3" id="KW-1185">Reference proteome</keyword>
<proteinExistence type="predicted"/>
<accession>A0A0D0C8Q9</accession>
<protein>
    <submittedName>
        <fullName evidence="2">Uncharacterized protein</fullName>
    </submittedName>
</protein>